<sequence length="49" mass="5697">MDSNGTKEWDELSPELRAALEISIEQSLRGKVRPHEEVMAEIRRKYNIA</sequence>
<name>A0ABU9I2J7_9FLAO</name>
<organism evidence="1 2">
    <name type="scientific">Flavobacterium arundinis</name>
    <dbReference type="NCBI Taxonomy" id="3139143"/>
    <lineage>
        <taxon>Bacteria</taxon>
        <taxon>Pseudomonadati</taxon>
        <taxon>Bacteroidota</taxon>
        <taxon>Flavobacteriia</taxon>
        <taxon>Flavobacteriales</taxon>
        <taxon>Flavobacteriaceae</taxon>
        <taxon>Flavobacterium</taxon>
    </lineage>
</organism>
<evidence type="ECO:0000313" key="2">
    <source>
        <dbReference type="Proteomes" id="UP001464555"/>
    </source>
</evidence>
<proteinExistence type="predicted"/>
<gene>
    <name evidence="1" type="ORF">AAEO56_18465</name>
</gene>
<evidence type="ECO:0008006" key="3">
    <source>
        <dbReference type="Google" id="ProtNLM"/>
    </source>
</evidence>
<evidence type="ECO:0000313" key="1">
    <source>
        <dbReference type="EMBL" id="MEL1246264.1"/>
    </source>
</evidence>
<protein>
    <recommendedName>
        <fullName evidence="3">Addiction module antitoxin RelB</fullName>
    </recommendedName>
</protein>
<comment type="caution">
    <text evidence="1">The sequence shown here is derived from an EMBL/GenBank/DDBJ whole genome shotgun (WGS) entry which is preliminary data.</text>
</comment>
<dbReference type="EMBL" id="JBBYHR010000013">
    <property type="protein sequence ID" value="MEL1246264.1"/>
    <property type="molecule type" value="Genomic_DNA"/>
</dbReference>
<reference evidence="1 2" key="1">
    <citation type="submission" date="2024-04" db="EMBL/GenBank/DDBJ databases">
        <title>Flavobacterium sp. DGU11 16S ribosomal RNA gene Genome sequencing and assembly.</title>
        <authorList>
            <person name="Park S."/>
        </authorList>
    </citation>
    <scope>NUCLEOTIDE SEQUENCE [LARGE SCALE GENOMIC DNA]</scope>
    <source>
        <strain evidence="1 2">DGU11</strain>
    </source>
</reference>
<keyword evidence="2" id="KW-1185">Reference proteome</keyword>
<dbReference type="RefSeq" id="WP_341698560.1">
    <property type="nucleotide sequence ID" value="NZ_JBBYHR010000013.1"/>
</dbReference>
<accession>A0ABU9I2J7</accession>
<dbReference type="Proteomes" id="UP001464555">
    <property type="component" value="Unassembled WGS sequence"/>
</dbReference>